<feature type="compositionally biased region" description="Polar residues" evidence="4">
    <location>
        <begin position="1506"/>
        <end position="1535"/>
    </location>
</feature>
<dbReference type="SUPFAM" id="SSF74924">
    <property type="entry name" value="Cap-Gly domain"/>
    <property type="match status" value="1"/>
</dbReference>
<keyword evidence="1" id="KW-0507">mRNA processing</keyword>
<dbReference type="PROSITE" id="PS50158">
    <property type="entry name" value="ZF_CCHC"/>
    <property type="match status" value="1"/>
</dbReference>
<feature type="region of interest" description="Disordered" evidence="4">
    <location>
        <begin position="1289"/>
        <end position="1314"/>
    </location>
</feature>
<feature type="domain" description="CCHC-type" evidence="5">
    <location>
        <begin position="1671"/>
        <end position="1685"/>
    </location>
</feature>
<dbReference type="SMART" id="SM00343">
    <property type="entry name" value="ZnF_C2HC"/>
    <property type="match status" value="2"/>
</dbReference>
<comment type="caution">
    <text evidence="7">The sequence shown here is derived from an EMBL/GenBank/DDBJ whole genome shotgun (WGS) entry which is preliminary data.</text>
</comment>
<accession>A0A8X7SZL5</accession>
<feature type="region of interest" description="Disordered" evidence="4">
    <location>
        <begin position="405"/>
        <end position="726"/>
    </location>
</feature>
<proteinExistence type="predicted"/>
<evidence type="ECO:0000256" key="3">
    <source>
        <dbReference type="SAM" id="Coils"/>
    </source>
</evidence>
<sequence>MSQRSSLGGSSASGSPAAPPGPPRLGLARPALAPRKSLIALRQSIGPPTASSPSPSHTSGFATPPLPTHPPLTAITPKRTSLAHSHPQTLDIGDLVSVTTTGETFTGVLRHLGPVHFKEGNYAGLELVGDSFGKGKNNGAVQGQQYFATQPNNGMFCLASKVVKLSQGPATDAVARPESALSQQSGSQNSHSRSASFASQADRPRSRVSNSIGPTATTAYTPVRSNIRQRSNTASSYQRSESSSRPTSRASGHHERTASDTTGVTQASLSTPGHMTRGANVSSSSATSASGIPGKLRTPSASAASVSGSKLPFSGRKSFGFGGVQRASTPAAGASAAGIPPVPRPPSASQRSRASSRASSTLEDEQVEADSERRAKTSAEAAARAEQMISVGSRAHRFLGMRARDLNGSTSTSSSSKEAADEVFGGSAAKQRTSASSASGVAPPTSPSKPASPSKGRPSSPLKATLLGRPSLGGGSNNTPTATTGGLEALRKARVSMPTVAASSSSGSINATPRPPKGRQSLFSQNSEAMPPPPSPGKLSGLVRSFSAAQGTGSPTRSTGPGLSLGLGQGAGPNANGNGNGNGNGSERPASAASTDGARSNTSRLGVHSALAGSGPLTPVKGSSGGSLLISPTRRPSLRPSLGSSSTSGSYMTAVDEGTGPSSKGGDSAGDTSFVRRHRLLEEMDLTPKRPGQTSSALGESPRSSSRLSAAGDSSRLASASASELGSEFVAQASVPLSLYEEAQQDIERLTASLTEAERKAVTERSVRTEEDRVLRAALDSERARVKEDKEEWEEERRLSRADEERRKRDAENRERELKESIAQLKRDLESSKELPREVEALKAELGERDRLADELKRAIEERDQGKAEESGKVRIVEAEMHRAEEKLKRVEADHRSEVKALQREIDDLKAAGTEMLQLFDSQAEELRGELREQIENDYREDMRKTLRDLAAVEAERDALVYKREAEDAERSLANGRGVNTANMAPTAITIENESLREQLSHLQEKVGSLEEELALAHVQSETDREAVQNKSQRAAEKEANLQAEIKKLKSDLERVNKEARAARQRIDDLNDVVEESKTALETERAEVERLRADLLSSSGLAAPQSGSDGGPKTSTLQDEAMQERAKRAEAEKAKSDAEVERLTRLLDGARSGKKEAVRMVEELRKSVEEKVDLIEDVRRELSSAEAERASLERKVAQGTRGGPETEGSAVLVRSLRRTIDDRIKEVEMLKRTHMPLSDQLLELRKIHSEEITNKDEELRRLRTSLAAAKASAKKLSDGPIVERRALSPVAGQQAHSNGGGDGIHSYGGKEDGRPLSMISVASRTSRNSVADLHLPDNHMVANQVSGLNYLVRQLTDENAKVKSQFRLLEQQSKEEVEEAKSEARVSALTLESLRQDVVSLKSGDNQAFDLIQLRTEFSQQTASLEKQIQDARAEITRLQAANKQTDTAQKQTLDAQAKEISDLEHLVESQIYKLDEKQEMYERLDRRLERSNAIIEELRVQLDSAKSLSQQSPGTAAGASTPSRKASESESQGTAREEEDSPSQTHALRLRKTSVASNSSGLDTLGRLAFSNSTAQSTPSSTVSDLPSTTPTAAPTATSSKPSFALSSSVARNYDSCDEDEDDDDDDELENFCVLCNMPGHSVVNCDNDLVRPASAGSARRGFEDGDDACDDCGERGHKLEDCPYADVF</sequence>
<evidence type="ECO:0000313" key="8">
    <source>
        <dbReference type="Proteomes" id="UP000077684"/>
    </source>
</evidence>
<feature type="compositionally biased region" description="Polar residues" evidence="4">
    <location>
        <begin position="299"/>
        <end position="308"/>
    </location>
</feature>
<dbReference type="SMART" id="SM01052">
    <property type="entry name" value="CAP_GLY"/>
    <property type="match status" value="1"/>
</dbReference>
<dbReference type="GO" id="GO:0008270">
    <property type="term" value="F:zinc ion binding"/>
    <property type="evidence" value="ECO:0007669"/>
    <property type="project" value="UniProtKB-KW"/>
</dbReference>
<feature type="compositionally biased region" description="Low complexity" evidence="4">
    <location>
        <begin position="1"/>
        <end position="16"/>
    </location>
</feature>
<feature type="compositionally biased region" description="Basic and acidic residues" evidence="4">
    <location>
        <begin position="1122"/>
        <end position="1136"/>
    </location>
</feature>
<feature type="compositionally biased region" description="Low complexity" evidence="4">
    <location>
        <begin position="551"/>
        <end position="562"/>
    </location>
</feature>
<dbReference type="GO" id="GO:0006397">
    <property type="term" value="P:mRNA processing"/>
    <property type="evidence" value="ECO:0007669"/>
    <property type="project" value="UniProtKB-KW"/>
</dbReference>
<evidence type="ECO:0000313" key="7">
    <source>
        <dbReference type="EMBL" id="KAE8253272.1"/>
    </source>
</evidence>
<dbReference type="PROSITE" id="PS50245">
    <property type="entry name" value="CAP_GLY_2"/>
    <property type="match status" value="1"/>
</dbReference>
<dbReference type="PROSITE" id="PS00845">
    <property type="entry name" value="CAP_GLY_1"/>
    <property type="match status" value="1"/>
</dbReference>
<keyword evidence="8" id="KW-1185">Reference proteome</keyword>
<evidence type="ECO:0000256" key="1">
    <source>
        <dbReference type="ARBA" id="ARBA00022664"/>
    </source>
</evidence>
<feature type="region of interest" description="Disordered" evidence="4">
    <location>
        <begin position="1"/>
        <end position="74"/>
    </location>
</feature>
<feature type="compositionally biased region" description="Low complexity" evidence="4">
    <location>
        <begin position="627"/>
        <end position="650"/>
    </location>
</feature>
<dbReference type="Pfam" id="PF01302">
    <property type="entry name" value="CAP_GLY"/>
    <property type="match status" value="1"/>
</dbReference>
<feature type="compositionally biased region" description="Polar residues" evidence="4">
    <location>
        <begin position="1571"/>
        <end position="1587"/>
    </location>
</feature>
<protein>
    <recommendedName>
        <fullName evidence="9">CAP-Gly domain-containing protein</fullName>
    </recommendedName>
</protein>
<dbReference type="GO" id="GO:0003676">
    <property type="term" value="F:nucleic acid binding"/>
    <property type="evidence" value="ECO:0007669"/>
    <property type="project" value="InterPro"/>
</dbReference>
<keyword evidence="3" id="KW-0175">Coiled coil</keyword>
<keyword evidence="2" id="KW-0862">Zinc</keyword>
<dbReference type="SUPFAM" id="SSF57756">
    <property type="entry name" value="Retrovirus zinc finger-like domains"/>
    <property type="match status" value="1"/>
</dbReference>
<feature type="compositionally biased region" description="Polar residues" evidence="4">
    <location>
        <begin position="430"/>
        <end position="439"/>
    </location>
</feature>
<dbReference type="PANTHER" id="PTHR47357:SF1">
    <property type="entry name" value="SPINDLE POLE BODY COMPONENT 110"/>
    <property type="match status" value="1"/>
</dbReference>
<gene>
    <name evidence="7" type="ORF">A4X06_0g1575</name>
</gene>
<evidence type="ECO:0008006" key="9">
    <source>
        <dbReference type="Google" id="ProtNLM"/>
    </source>
</evidence>
<feature type="compositionally biased region" description="Low complexity" evidence="4">
    <location>
        <begin position="448"/>
        <end position="461"/>
    </location>
</feature>
<dbReference type="InterPro" id="IPR000938">
    <property type="entry name" value="CAP-Gly_domain"/>
</dbReference>
<feature type="compositionally biased region" description="Polar residues" evidence="4">
    <location>
        <begin position="592"/>
        <end position="604"/>
    </location>
</feature>
<feature type="region of interest" description="Disordered" evidence="4">
    <location>
        <begin position="1506"/>
        <end position="1606"/>
    </location>
</feature>
<feature type="region of interest" description="Disordered" evidence="4">
    <location>
        <begin position="1020"/>
        <end position="1039"/>
    </location>
</feature>
<evidence type="ECO:0000259" key="5">
    <source>
        <dbReference type="PROSITE" id="PS50158"/>
    </source>
</evidence>
<feature type="compositionally biased region" description="Polar residues" evidence="4">
    <location>
        <begin position="207"/>
        <end position="234"/>
    </location>
</feature>
<organism evidence="7 8">
    <name type="scientific">Tilletia controversa</name>
    <name type="common">dwarf bunt fungus</name>
    <dbReference type="NCBI Taxonomy" id="13291"/>
    <lineage>
        <taxon>Eukaryota</taxon>
        <taxon>Fungi</taxon>
        <taxon>Dikarya</taxon>
        <taxon>Basidiomycota</taxon>
        <taxon>Ustilaginomycotina</taxon>
        <taxon>Exobasidiomycetes</taxon>
        <taxon>Tilletiales</taxon>
        <taxon>Tilletiaceae</taxon>
        <taxon>Tilletia</taxon>
    </lineage>
</organism>
<feature type="compositionally biased region" description="Low complexity" evidence="4">
    <location>
        <begin position="347"/>
        <end position="360"/>
    </location>
</feature>
<feature type="compositionally biased region" description="Polar residues" evidence="4">
    <location>
        <begin position="259"/>
        <end position="273"/>
    </location>
</feature>
<evidence type="ECO:0000259" key="6">
    <source>
        <dbReference type="PROSITE" id="PS50245"/>
    </source>
</evidence>
<dbReference type="InterPro" id="IPR001878">
    <property type="entry name" value="Znf_CCHC"/>
</dbReference>
<dbReference type="GO" id="GO:0005856">
    <property type="term" value="C:cytoskeleton"/>
    <property type="evidence" value="ECO:0007669"/>
    <property type="project" value="TreeGrafter"/>
</dbReference>
<name>A0A8X7SZL5_9BASI</name>
<feature type="domain" description="CAP-Gly" evidence="6">
    <location>
        <begin position="113"/>
        <end position="158"/>
    </location>
</feature>
<feature type="compositionally biased region" description="Low complexity" evidence="4">
    <location>
        <begin position="1588"/>
        <end position="1606"/>
    </location>
</feature>
<keyword evidence="2" id="KW-0479">Metal-binding</keyword>
<feature type="region of interest" description="Disordered" evidence="4">
    <location>
        <begin position="785"/>
        <end position="820"/>
    </location>
</feature>
<reference evidence="7" key="1">
    <citation type="submission" date="2016-04" db="EMBL/GenBank/DDBJ databases">
        <authorList>
            <person name="Nguyen H.D."/>
            <person name="Samba Siva P."/>
            <person name="Cullis J."/>
            <person name="Levesque C.A."/>
            <person name="Hambleton S."/>
        </authorList>
    </citation>
    <scope>NUCLEOTIDE SEQUENCE</scope>
    <source>
        <strain evidence="7">DAOMC 236426</strain>
    </source>
</reference>
<feature type="compositionally biased region" description="Polar residues" evidence="4">
    <location>
        <begin position="180"/>
        <end position="199"/>
    </location>
</feature>
<feature type="compositionally biased region" description="Low complexity" evidence="4">
    <location>
        <begin position="327"/>
        <end position="339"/>
    </location>
</feature>
<dbReference type="InterPro" id="IPR036859">
    <property type="entry name" value="CAP-Gly_dom_sf"/>
</dbReference>
<feature type="compositionally biased region" description="Polar residues" evidence="4">
    <location>
        <begin position="501"/>
        <end position="511"/>
    </location>
</feature>
<feature type="compositionally biased region" description="Low complexity" evidence="4">
    <location>
        <begin position="703"/>
        <end position="726"/>
    </location>
</feature>
<evidence type="ECO:0000256" key="4">
    <source>
        <dbReference type="SAM" id="MobiDB-lite"/>
    </source>
</evidence>
<dbReference type="Proteomes" id="UP000077684">
    <property type="component" value="Unassembled WGS sequence"/>
</dbReference>
<reference evidence="7" key="2">
    <citation type="journal article" date="2019" name="IMA Fungus">
        <title>Genome sequencing and comparison of five Tilletia species to identify candidate genes for the detection of regulated species infecting wheat.</title>
        <authorList>
            <person name="Nguyen H.D.T."/>
            <person name="Sultana T."/>
            <person name="Kesanakurti P."/>
            <person name="Hambleton S."/>
        </authorList>
    </citation>
    <scope>NUCLEOTIDE SEQUENCE</scope>
    <source>
        <strain evidence="7">DAOMC 236426</strain>
    </source>
</reference>
<feature type="region of interest" description="Disordered" evidence="4">
    <location>
        <begin position="1097"/>
        <end position="1136"/>
    </location>
</feature>
<dbReference type="GO" id="GO:0005200">
    <property type="term" value="F:structural constituent of cytoskeleton"/>
    <property type="evidence" value="ECO:0007669"/>
    <property type="project" value="TreeGrafter"/>
</dbReference>
<feature type="coiled-coil region" evidence="3">
    <location>
        <begin position="1415"/>
        <end position="1449"/>
    </location>
</feature>
<keyword evidence="2" id="KW-0863">Zinc-finger</keyword>
<dbReference type="InterPro" id="IPR036875">
    <property type="entry name" value="Znf_CCHC_sf"/>
</dbReference>
<feature type="compositionally biased region" description="Low complexity" evidence="4">
    <location>
        <begin position="47"/>
        <end position="63"/>
    </location>
</feature>
<feature type="compositionally biased region" description="Low complexity" evidence="4">
    <location>
        <begin position="24"/>
        <end position="35"/>
    </location>
</feature>
<dbReference type="EMBL" id="LWDE02000103">
    <property type="protein sequence ID" value="KAE8253272.1"/>
    <property type="molecule type" value="Genomic_DNA"/>
</dbReference>
<dbReference type="PANTHER" id="PTHR47357">
    <property type="entry name" value="COP1-INTERACTIVE PROTEIN 1"/>
    <property type="match status" value="1"/>
</dbReference>
<feature type="region of interest" description="Disordered" evidence="4">
    <location>
        <begin position="174"/>
        <end position="388"/>
    </location>
</feature>
<feature type="compositionally biased region" description="Low complexity" evidence="4">
    <location>
        <begin position="235"/>
        <end position="250"/>
    </location>
</feature>
<dbReference type="Gene3D" id="2.30.30.190">
    <property type="entry name" value="CAP Gly-rich-like domain"/>
    <property type="match status" value="1"/>
</dbReference>
<feature type="compositionally biased region" description="Basic and acidic residues" evidence="4">
    <location>
        <begin position="1021"/>
        <end position="1039"/>
    </location>
</feature>
<dbReference type="Gene3D" id="4.10.60.10">
    <property type="entry name" value="Zinc finger, CCHC-type"/>
    <property type="match status" value="1"/>
</dbReference>
<evidence type="ECO:0000256" key="2">
    <source>
        <dbReference type="PROSITE-ProRule" id="PRU00047"/>
    </source>
</evidence>